<reference evidence="1" key="1">
    <citation type="submission" date="2021-01" db="EMBL/GenBank/DDBJ databases">
        <title>Genome sequence of Phenylobacterium sp. 20VBR1 isolated from a valley glaceir, Ny-Alesund, Svalbard.</title>
        <authorList>
            <person name="Thomas F.A."/>
            <person name="Krishnan K.P."/>
            <person name="Sinha R.K."/>
        </authorList>
    </citation>
    <scope>NUCLEOTIDE SEQUENCE</scope>
    <source>
        <strain evidence="1">20VBR1</strain>
    </source>
</reference>
<protein>
    <submittedName>
        <fullName evidence="1">Uncharacterized protein</fullName>
    </submittedName>
</protein>
<gene>
    <name evidence="1" type="ORF">JKL49_19280</name>
</gene>
<proteinExistence type="predicted"/>
<accession>A0A974P2L9</accession>
<dbReference type="AlphaFoldDB" id="A0A974P2L9"/>
<organism evidence="1">
    <name type="scientific">Phenylobacterium glaciei</name>
    <dbReference type="NCBI Taxonomy" id="2803784"/>
    <lineage>
        <taxon>Bacteria</taxon>
        <taxon>Pseudomonadati</taxon>
        <taxon>Pseudomonadota</taxon>
        <taxon>Alphaproteobacteria</taxon>
        <taxon>Caulobacterales</taxon>
        <taxon>Caulobacteraceae</taxon>
        <taxon>Phenylobacterium</taxon>
    </lineage>
</organism>
<sequence>METTATAISVRVARAGPTPPSQANLTLLLPAHETRAVTLEGARIEQDGPLEGQRRLVLSFD</sequence>
<dbReference type="EMBL" id="CP068570">
    <property type="protein sequence ID" value="QQZ49240.1"/>
    <property type="molecule type" value="Genomic_DNA"/>
</dbReference>
<evidence type="ECO:0000313" key="1">
    <source>
        <dbReference type="EMBL" id="QQZ49240.1"/>
    </source>
</evidence>
<name>A0A974P2L9_9CAUL</name>